<protein>
    <recommendedName>
        <fullName evidence="2">Beta-ketoacyl synthase-like N-terminal domain-containing protein</fullName>
    </recommendedName>
</protein>
<dbReference type="InterPro" id="IPR000794">
    <property type="entry name" value="Beta-ketoacyl_synthase"/>
</dbReference>
<dbReference type="Gene3D" id="3.40.47.10">
    <property type="match status" value="1"/>
</dbReference>
<dbReference type="Proteomes" id="UP000052020">
    <property type="component" value="Unassembled WGS sequence"/>
</dbReference>
<dbReference type="InterPro" id="IPR016039">
    <property type="entry name" value="Thiolase-like"/>
</dbReference>
<dbReference type="Pfam" id="PF00109">
    <property type="entry name" value="ketoacyl-synt"/>
    <property type="match status" value="1"/>
</dbReference>
<dbReference type="EMBL" id="LIZY01000034">
    <property type="protein sequence ID" value="KPJ64261.1"/>
    <property type="molecule type" value="Genomic_DNA"/>
</dbReference>
<organism evidence="3 4">
    <name type="scientific">candidate division KD3-62 bacterium DG_56</name>
    <dbReference type="NCBI Taxonomy" id="1704032"/>
    <lineage>
        <taxon>Bacteria</taxon>
        <taxon>candidate division KD3-62</taxon>
    </lineage>
</organism>
<reference evidence="3 4" key="1">
    <citation type="journal article" date="2015" name="Microbiome">
        <title>Genomic resolution of linkages in carbon, nitrogen, and sulfur cycling among widespread estuary sediment bacteria.</title>
        <authorList>
            <person name="Baker B.J."/>
            <person name="Lazar C.S."/>
            <person name="Teske A.P."/>
            <person name="Dick G.J."/>
        </authorList>
    </citation>
    <scope>NUCLEOTIDE SEQUENCE [LARGE SCALE GENOMIC DNA]</scope>
    <source>
        <strain evidence="3">DG_56</strain>
    </source>
</reference>
<dbReference type="GO" id="GO:0004315">
    <property type="term" value="F:3-oxoacyl-[acyl-carrier-protein] synthase activity"/>
    <property type="evidence" value="ECO:0007669"/>
    <property type="project" value="TreeGrafter"/>
</dbReference>
<comment type="caution">
    <text evidence="3">The sequence shown here is derived from an EMBL/GenBank/DDBJ whole genome shotgun (WGS) entry which is preliminary data.</text>
</comment>
<sequence length="295" mass="30437">MPERVFITGVGPVSAIGIGREEFAAALAAGESGVIGEPPLARIEEFRIEDYLTSQKTYLDRCSEFTLAACALALKDAGLDIADRPHWRAGLSLGTAYGCLDTLQRFTATLFDKGPRLANPLLFSHAYANTPASLAAIEFNLAGYHAVFTDGPASSAMAVVAAAEAIQAGRADYVLAGGADALSEPVLALPTENDAAPGEGAGVIVLEAPAHANQRGAVIRGEISEWAWNDVGAGCDAITAADSLHNLTGDTRSASASLAVIAALRELRGHQSACVTVRDGARALAITIRGPELSG</sequence>
<accession>A0A0S7XP44</accession>
<dbReference type="PANTHER" id="PTHR11712">
    <property type="entry name" value="POLYKETIDE SYNTHASE-RELATED"/>
    <property type="match status" value="1"/>
</dbReference>
<name>A0A0S7XP44_9BACT</name>
<dbReference type="PANTHER" id="PTHR11712:SF336">
    <property type="entry name" value="3-OXOACYL-[ACYL-CARRIER-PROTEIN] SYNTHASE, MITOCHONDRIAL"/>
    <property type="match status" value="1"/>
</dbReference>
<evidence type="ECO:0000313" key="4">
    <source>
        <dbReference type="Proteomes" id="UP000052020"/>
    </source>
</evidence>
<feature type="domain" description="Beta-ketoacyl synthase-like N-terminal" evidence="2">
    <location>
        <begin position="5"/>
        <end position="185"/>
    </location>
</feature>
<dbReference type="InterPro" id="IPR014030">
    <property type="entry name" value="Ketoacyl_synth_N"/>
</dbReference>
<evidence type="ECO:0000259" key="2">
    <source>
        <dbReference type="Pfam" id="PF00109"/>
    </source>
</evidence>
<gene>
    <name evidence="3" type="ORF">AMK68_02015</name>
</gene>
<dbReference type="AlphaFoldDB" id="A0A0S7XP44"/>
<evidence type="ECO:0000313" key="3">
    <source>
        <dbReference type="EMBL" id="KPJ64261.1"/>
    </source>
</evidence>
<dbReference type="SUPFAM" id="SSF53901">
    <property type="entry name" value="Thiolase-like"/>
    <property type="match status" value="2"/>
</dbReference>
<evidence type="ECO:0000256" key="1">
    <source>
        <dbReference type="ARBA" id="ARBA00022679"/>
    </source>
</evidence>
<proteinExistence type="predicted"/>
<dbReference type="GO" id="GO:0006633">
    <property type="term" value="P:fatty acid biosynthetic process"/>
    <property type="evidence" value="ECO:0007669"/>
    <property type="project" value="TreeGrafter"/>
</dbReference>
<keyword evidence="1" id="KW-0808">Transferase</keyword>